<dbReference type="RefSeq" id="WP_075836547.1">
    <property type="nucleotide sequence ID" value="NZ_MSTI01000158.1"/>
</dbReference>
<evidence type="ECO:0000313" key="1">
    <source>
        <dbReference type="EMBL" id="OLV15916.1"/>
    </source>
</evidence>
<dbReference type="Proteomes" id="UP000186607">
    <property type="component" value="Unassembled WGS sequence"/>
</dbReference>
<proteinExistence type="predicted"/>
<evidence type="ECO:0000313" key="2">
    <source>
        <dbReference type="Proteomes" id="UP000186607"/>
    </source>
</evidence>
<accession>A0A1U7NSM5</accession>
<name>A0A1U7NSM5_9DEIO</name>
<dbReference type="EMBL" id="MSTI01000158">
    <property type="protein sequence ID" value="OLV15916.1"/>
    <property type="molecule type" value="Genomic_DNA"/>
</dbReference>
<dbReference type="InterPro" id="IPR029058">
    <property type="entry name" value="AB_hydrolase_fold"/>
</dbReference>
<keyword evidence="2" id="KW-1185">Reference proteome</keyword>
<dbReference type="Gene3D" id="3.40.50.1820">
    <property type="entry name" value="alpha/beta hydrolase"/>
    <property type="match status" value="1"/>
</dbReference>
<dbReference type="STRING" id="249408.BOO71_0013501"/>
<dbReference type="SUPFAM" id="SSF53474">
    <property type="entry name" value="alpha/beta-Hydrolases"/>
    <property type="match status" value="1"/>
</dbReference>
<comment type="caution">
    <text evidence="1">The sequence shown here is derived from an EMBL/GenBank/DDBJ whole genome shotgun (WGS) entry which is preliminary data.</text>
</comment>
<dbReference type="AlphaFoldDB" id="A0A1U7NSM5"/>
<organism evidence="1 2">
    <name type="scientific">Deinococcus marmoris</name>
    <dbReference type="NCBI Taxonomy" id="249408"/>
    <lineage>
        <taxon>Bacteria</taxon>
        <taxon>Thermotogati</taxon>
        <taxon>Deinococcota</taxon>
        <taxon>Deinococci</taxon>
        <taxon>Deinococcales</taxon>
        <taxon>Deinococcaceae</taxon>
        <taxon>Deinococcus</taxon>
    </lineage>
</organism>
<protein>
    <submittedName>
        <fullName evidence="1">Uncharacterized protein</fullName>
    </submittedName>
</protein>
<reference evidence="1 2" key="1">
    <citation type="submission" date="2017-01" db="EMBL/GenBank/DDBJ databases">
        <title>Genome Analysis of Deinococcus marmoris KOPRI26562.</title>
        <authorList>
            <person name="Kim J.H."/>
            <person name="Oh H.-M."/>
        </authorList>
    </citation>
    <scope>NUCLEOTIDE SEQUENCE [LARGE SCALE GENOMIC DNA]</scope>
    <source>
        <strain evidence="1 2">KOPRI26562</strain>
    </source>
</reference>
<sequence length="177" mass="18798">MHAAGWHALSLSQRGWRGSAGCDDYGLSGPADLGAALEWLTGQPGVKGPLVLLGFSMGGLSALLSVSVPGGQVSCATHVVAVSAPTDLRAVYDTSSLRFLRRCYDAILTPEQWREGSVVTHAARLNVPTLVVVGAYDREAAGVQPLEYADMAHEPDEAQWAVIVRELVTWTRRGSVS</sequence>
<gene>
    <name evidence="1" type="ORF">BOO71_0013501</name>
</gene>